<proteinExistence type="predicted"/>
<keyword evidence="3" id="KW-0540">Nuclease</keyword>
<keyword evidence="4" id="KW-0255">Endonuclease</keyword>
<dbReference type="CDD" id="cd09274">
    <property type="entry name" value="RNase_HI_RT_Ty3"/>
    <property type="match status" value="1"/>
</dbReference>
<dbReference type="EMBL" id="JAOPHQ010003988">
    <property type="protein sequence ID" value="KAK0141027.1"/>
    <property type="molecule type" value="Genomic_DNA"/>
</dbReference>
<dbReference type="GO" id="GO:0016787">
    <property type="term" value="F:hydrolase activity"/>
    <property type="evidence" value="ECO:0007669"/>
    <property type="project" value="UniProtKB-KW"/>
</dbReference>
<dbReference type="Pfam" id="PF17917">
    <property type="entry name" value="RT_RNaseH"/>
    <property type="match status" value="1"/>
</dbReference>
<dbReference type="AlphaFoldDB" id="A0AA47MIQ6"/>
<evidence type="ECO:0000256" key="3">
    <source>
        <dbReference type="ARBA" id="ARBA00022722"/>
    </source>
</evidence>
<dbReference type="InterPro" id="IPR043502">
    <property type="entry name" value="DNA/RNA_pol_sf"/>
</dbReference>
<protein>
    <submittedName>
        <fullName evidence="9">Retrovirus-related Pol polyprotein from transposon opus</fullName>
    </submittedName>
</protein>
<sequence length="680" mass="75944">MELEFHISPRRPSVRGGSNGQVRIAIFASFRTQSVLCSDHARFLKHPKPCLKRTLTSGLEPRIIPIASDVHGNYCKKPSHIVADCLALKKRNAKGTGLITTKRDSLPAPSVGKKVNECDQSEGYEPFVRLGYVSLPGSNKQPVRILCDTGASQSMMLEGILPLSDKNALGSNVLVRGIGMTFIPVPLHKIHLESDLVCDCVVVSAAISFWGMILGVVISGESQLNYPRSWLCHCLLTRKCKCSRRFPDVFPSCAITRAMSKRTDAQGTDNFEDLQDNFLANLHSGPTKQCDSNATKSLSPAMGNGKKHLQGVRTKMKKWYDVKAKNRVFEPGDKVLVLLLVLRLSLQSRFSGPYTVQRKVSDRDYVVQTPDRRQSSRLCHTNMLKPFETKYLAGESDTAALSEGLTPETPLTKAVILSSLMGTEEDDITDPSRSVPVGRLTNSEMLAKLPEFLSYLAPGESRDIQRLIREFGNLFGDVPSQTNVFEHDIDVGSSLSIKQHPYRVNPMKQAHLQHDCVDRVGVAVYVSKFDMLKGYYASFQRLVNIVLSGMSECEAFLDDIVLYIDRFISLLMRAMWNGPDGVEHPVCYFSRKFNTHQRAYSTIEKEALSLVLAIQHFEVYHGLSSHPITVYSDHNPLQFLNTNSNQRLMCWSLILQPYGLEKMHVRGSDNILADALSRGH</sequence>
<evidence type="ECO:0000313" key="9">
    <source>
        <dbReference type="EMBL" id="KAK0141027.1"/>
    </source>
</evidence>
<dbReference type="InterPro" id="IPR041373">
    <property type="entry name" value="RT_RNaseH"/>
</dbReference>
<dbReference type="Pfam" id="PF22938">
    <property type="entry name" value="Integrase_p58_C"/>
    <property type="match status" value="1"/>
</dbReference>
<dbReference type="InterPro" id="IPR043128">
    <property type="entry name" value="Rev_trsase/Diguanyl_cyclase"/>
</dbReference>
<keyword evidence="5" id="KW-0378">Hydrolase</keyword>
<evidence type="ECO:0000256" key="6">
    <source>
        <dbReference type="ARBA" id="ARBA00022918"/>
    </source>
</evidence>
<keyword evidence="10" id="KW-1185">Reference proteome</keyword>
<evidence type="ECO:0000259" key="8">
    <source>
        <dbReference type="Pfam" id="PF22938"/>
    </source>
</evidence>
<dbReference type="Proteomes" id="UP001174136">
    <property type="component" value="Unassembled WGS sequence"/>
</dbReference>
<dbReference type="GO" id="GO:0003964">
    <property type="term" value="F:RNA-directed DNA polymerase activity"/>
    <property type="evidence" value="ECO:0007669"/>
    <property type="project" value="UniProtKB-KW"/>
</dbReference>
<evidence type="ECO:0000313" key="10">
    <source>
        <dbReference type="Proteomes" id="UP001174136"/>
    </source>
</evidence>
<gene>
    <name evidence="9" type="primary">pol_64</name>
    <name evidence="9" type="ORF">N1851_021971</name>
</gene>
<dbReference type="GO" id="GO:0004519">
    <property type="term" value="F:endonuclease activity"/>
    <property type="evidence" value="ECO:0007669"/>
    <property type="project" value="UniProtKB-KW"/>
</dbReference>
<keyword evidence="6" id="KW-0695">RNA-directed DNA polymerase</keyword>
<feature type="domain" description="Integrase p58-like C-terminal" evidence="8">
    <location>
        <begin position="352"/>
        <end position="386"/>
    </location>
</feature>
<evidence type="ECO:0000259" key="7">
    <source>
        <dbReference type="Pfam" id="PF17917"/>
    </source>
</evidence>
<evidence type="ECO:0000256" key="2">
    <source>
        <dbReference type="ARBA" id="ARBA00022695"/>
    </source>
</evidence>
<keyword evidence="2" id="KW-0548">Nucleotidyltransferase</keyword>
<evidence type="ECO:0000256" key="5">
    <source>
        <dbReference type="ARBA" id="ARBA00022801"/>
    </source>
</evidence>
<accession>A0AA47MIQ6</accession>
<name>A0AA47MIQ6_MERPO</name>
<dbReference type="InterPro" id="IPR050951">
    <property type="entry name" value="Retrovirus_Pol_polyprotein"/>
</dbReference>
<dbReference type="SUPFAM" id="SSF56672">
    <property type="entry name" value="DNA/RNA polymerases"/>
    <property type="match status" value="1"/>
</dbReference>
<reference evidence="9" key="1">
    <citation type="journal article" date="2023" name="Front. Mar. Sci.">
        <title>A new Merluccius polli reference genome to investigate the effects of global change in West African waters.</title>
        <authorList>
            <person name="Mateo J.L."/>
            <person name="Blanco-Fernandez C."/>
            <person name="Garcia-Vazquez E."/>
            <person name="Machado-Schiaffino G."/>
        </authorList>
    </citation>
    <scope>NUCLEOTIDE SEQUENCE</scope>
    <source>
        <strain evidence="9">C29</strain>
        <tissue evidence="9">Fin</tissue>
    </source>
</reference>
<comment type="caution">
    <text evidence="9">The sequence shown here is derived from an EMBL/GenBank/DDBJ whole genome shotgun (WGS) entry which is preliminary data.</text>
</comment>
<keyword evidence="1" id="KW-0808">Transferase</keyword>
<dbReference type="PANTHER" id="PTHR37984">
    <property type="entry name" value="PROTEIN CBG26694"/>
    <property type="match status" value="1"/>
</dbReference>
<evidence type="ECO:0000256" key="4">
    <source>
        <dbReference type="ARBA" id="ARBA00022759"/>
    </source>
</evidence>
<dbReference type="Gene3D" id="3.30.70.270">
    <property type="match status" value="1"/>
</dbReference>
<evidence type="ECO:0000256" key="1">
    <source>
        <dbReference type="ARBA" id="ARBA00022679"/>
    </source>
</evidence>
<feature type="domain" description="Reverse transcriptase RNase H-like" evidence="7">
    <location>
        <begin position="577"/>
        <end position="658"/>
    </location>
</feature>
<dbReference type="PANTHER" id="PTHR37984:SF5">
    <property type="entry name" value="PROTEIN NYNRIN-LIKE"/>
    <property type="match status" value="1"/>
</dbReference>
<dbReference type="InterPro" id="IPR054465">
    <property type="entry name" value="Integrase_p58-like_C"/>
</dbReference>
<organism evidence="9 10">
    <name type="scientific">Merluccius polli</name>
    <name type="common">Benguela hake</name>
    <name type="synonym">Merluccius cadenati</name>
    <dbReference type="NCBI Taxonomy" id="89951"/>
    <lineage>
        <taxon>Eukaryota</taxon>
        <taxon>Metazoa</taxon>
        <taxon>Chordata</taxon>
        <taxon>Craniata</taxon>
        <taxon>Vertebrata</taxon>
        <taxon>Euteleostomi</taxon>
        <taxon>Actinopterygii</taxon>
        <taxon>Neopterygii</taxon>
        <taxon>Teleostei</taxon>
        <taxon>Neoteleostei</taxon>
        <taxon>Acanthomorphata</taxon>
        <taxon>Zeiogadaria</taxon>
        <taxon>Gadariae</taxon>
        <taxon>Gadiformes</taxon>
        <taxon>Gadoidei</taxon>
        <taxon>Merlucciidae</taxon>
        <taxon>Merluccius</taxon>
    </lineage>
</organism>